<dbReference type="PANTHER" id="PTHR32044">
    <property type="entry name" value="GLUCOMANNAN 4-BETA-MANNOSYLTRANSFERASE 9"/>
    <property type="match status" value="1"/>
</dbReference>
<sequence length="174" mass="20211">MLFFFIYCFNCLFVVLVSNCYQCQDEADSDLLEAAHEGAGWSHYFRQLQGAAGVWRLKAIEDVSGWKDRTTMEDMDHAVWASLNGSSRRLFPTGMGFGFLATLAGLTWLYFGIKKRNLVKLRQKMFQRNGGLLLQRRELFRREPFRPEPVPTFIQLCIFLISVESHFASCFRFI</sequence>
<keyword evidence="9" id="KW-0732">Signal</keyword>
<evidence type="ECO:0000256" key="7">
    <source>
        <dbReference type="ARBA" id="ARBA00023136"/>
    </source>
</evidence>
<dbReference type="InterPro" id="IPR029044">
    <property type="entry name" value="Nucleotide-diphossugar_trans"/>
</dbReference>
<keyword evidence="11" id="KW-1185">Reference proteome</keyword>
<keyword evidence="4 8" id="KW-0812">Transmembrane</keyword>
<feature type="chain" id="PRO_5039903302" evidence="9">
    <location>
        <begin position="21"/>
        <end position="174"/>
    </location>
</feature>
<evidence type="ECO:0000256" key="8">
    <source>
        <dbReference type="SAM" id="Phobius"/>
    </source>
</evidence>
<organism evidence="10 11">
    <name type="scientific">Helianthus annuus</name>
    <name type="common">Common sunflower</name>
    <dbReference type="NCBI Taxonomy" id="4232"/>
    <lineage>
        <taxon>Eukaryota</taxon>
        <taxon>Viridiplantae</taxon>
        <taxon>Streptophyta</taxon>
        <taxon>Embryophyta</taxon>
        <taxon>Tracheophyta</taxon>
        <taxon>Spermatophyta</taxon>
        <taxon>Magnoliopsida</taxon>
        <taxon>eudicotyledons</taxon>
        <taxon>Gunneridae</taxon>
        <taxon>Pentapetalae</taxon>
        <taxon>asterids</taxon>
        <taxon>campanulids</taxon>
        <taxon>Asterales</taxon>
        <taxon>Asteraceae</taxon>
        <taxon>Asteroideae</taxon>
        <taxon>Heliantheae alliance</taxon>
        <taxon>Heliantheae</taxon>
        <taxon>Helianthus</taxon>
    </lineage>
</organism>
<dbReference type="Proteomes" id="UP000215914">
    <property type="component" value="Unassembled WGS sequence"/>
</dbReference>
<comment type="caution">
    <text evidence="10">The sequence shown here is derived from an EMBL/GenBank/DDBJ whole genome shotgun (WGS) entry which is preliminary data.</text>
</comment>
<dbReference type="AlphaFoldDB" id="A0A9K3NSQ4"/>
<dbReference type="GO" id="GO:0000139">
    <property type="term" value="C:Golgi membrane"/>
    <property type="evidence" value="ECO:0007669"/>
    <property type="project" value="UniProtKB-SubCell"/>
</dbReference>
<feature type="signal peptide" evidence="9">
    <location>
        <begin position="1"/>
        <end position="20"/>
    </location>
</feature>
<dbReference type="Gramene" id="mRNA:HanXRQr2_Chr04g0171001">
    <property type="protein sequence ID" value="mRNA:HanXRQr2_Chr04g0171001"/>
    <property type="gene ID" value="HanXRQr2_Chr04g0171001"/>
</dbReference>
<evidence type="ECO:0000256" key="3">
    <source>
        <dbReference type="ARBA" id="ARBA00022679"/>
    </source>
</evidence>
<reference evidence="10" key="2">
    <citation type="submission" date="2020-06" db="EMBL/GenBank/DDBJ databases">
        <title>Helianthus annuus Genome sequencing and assembly Release 2.</title>
        <authorList>
            <person name="Gouzy J."/>
            <person name="Langlade N."/>
            <person name="Munos S."/>
        </authorList>
    </citation>
    <scope>NUCLEOTIDE SEQUENCE</scope>
    <source>
        <tissue evidence="10">Leaves</tissue>
    </source>
</reference>
<protein>
    <submittedName>
        <fullName evidence="10">Glucomannan 4-beta-mannosyltransferase</fullName>
        <ecNumber evidence="10">2.4.1.32</ecNumber>
    </submittedName>
</protein>
<gene>
    <name evidence="10" type="ORF">HanXRQr2_Chr04g0171001</name>
</gene>
<keyword evidence="7 8" id="KW-0472">Membrane</keyword>
<evidence type="ECO:0000256" key="2">
    <source>
        <dbReference type="ARBA" id="ARBA00022676"/>
    </source>
</evidence>
<dbReference type="EC" id="2.4.1.32" evidence="10"/>
<keyword evidence="2 10" id="KW-0328">Glycosyltransferase</keyword>
<evidence type="ECO:0000256" key="5">
    <source>
        <dbReference type="ARBA" id="ARBA00022989"/>
    </source>
</evidence>
<evidence type="ECO:0000313" key="10">
    <source>
        <dbReference type="EMBL" id="KAF5810560.1"/>
    </source>
</evidence>
<dbReference type="PANTHER" id="PTHR32044:SF77">
    <property type="entry name" value="GLUCOMANNAN 4-BETA-MANNOSYLTRANSFERASE 9"/>
    <property type="match status" value="1"/>
</dbReference>
<keyword evidence="6" id="KW-0333">Golgi apparatus</keyword>
<proteinExistence type="predicted"/>
<evidence type="ECO:0000256" key="9">
    <source>
        <dbReference type="SAM" id="SignalP"/>
    </source>
</evidence>
<dbReference type="EMBL" id="MNCJ02000319">
    <property type="protein sequence ID" value="KAF5810560.1"/>
    <property type="molecule type" value="Genomic_DNA"/>
</dbReference>
<feature type="transmembrane region" description="Helical" evidence="8">
    <location>
        <begin position="90"/>
        <end position="113"/>
    </location>
</feature>
<evidence type="ECO:0000256" key="4">
    <source>
        <dbReference type="ARBA" id="ARBA00022692"/>
    </source>
</evidence>
<accession>A0A9K3NSQ4</accession>
<evidence type="ECO:0000256" key="6">
    <source>
        <dbReference type="ARBA" id="ARBA00023034"/>
    </source>
</evidence>
<dbReference type="Gene3D" id="3.90.550.10">
    <property type="entry name" value="Spore Coat Polysaccharide Biosynthesis Protein SpsA, Chain A"/>
    <property type="match status" value="1"/>
</dbReference>
<keyword evidence="3 10" id="KW-0808">Transferase</keyword>
<name>A0A9K3NSQ4_HELAN</name>
<dbReference type="GO" id="GO:0047259">
    <property type="term" value="F:glucomannan 4-beta-mannosyltransferase activity"/>
    <property type="evidence" value="ECO:0007669"/>
    <property type="project" value="UniProtKB-EC"/>
</dbReference>
<evidence type="ECO:0000313" key="11">
    <source>
        <dbReference type="Proteomes" id="UP000215914"/>
    </source>
</evidence>
<comment type="subcellular location">
    <subcellularLocation>
        <location evidence="1">Golgi apparatus membrane</location>
    </subcellularLocation>
</comment>
<reference evidence="10" key="1">
    <citation type="journal article" date="2017" name="Nature">
        <title>The sunflower genome provides insights into oil metabolism, flowering and Asterid evolution.</title>
        <authorList>
            <person name="Badouin H."/>
            <person name="Gouzy J."/>
            <person name="Grassa C.J."/>
            <person name="Murat F."/>
            <person name="Staton S.E."/>
            <person name="Cottret L."/>
            <person name="Lelandais-Briere C."/>
            <person name="Owens G.L."/>
            <person name="Carrere S."/>
            <person name="Mayjonade B."/>
            <person name="Legrand L."/>
            <person name="Gill N."/>
            <person name="Kane N.C."/>
            <person name="Bowers J.E."/>
            <person name="Hubner S."/>
            <person name="Bellec A."/>
            <person name="Berard A."/>
            <person name="Berges H."/>
            <person name="Blanchet N."/>
            <person name="Boniface M.C."/>
            <person name="Brunel D."/>
            <person name="Catrice O."/>
            <person name="Chaidir N."/>
            <person name="Claudel C."/>
            <person name="Donnadieu C."/>
            <person name="Faraut T."/>
            <person name="Fievet G."/>
            <person name="Helmstetter N."/>
            <person name="King M."/>
            <person name="Knapp S.J."/>
            <person name="Lai Z."/>
            <person name="Le Paslier M.C."/>
            <person name="Lippi Y."/>
            <person name="Lorenzon L."/>
            <person name="Mandel J.R."/>
            <person name="Marage G."/>
            <person name="Marchand G."/>
            <person name="Marquand E."/>
            <person name="Bret-Mestries E."/>
            <person name="Morien E."/>
            <person name="Nambeesan S."/>
            <person name="Nguyen T."/>
            <person name="Pegot-Espagnet P."/>
            <person name="Pouilly N."/>
            <person name="Raftis F."/>
            <person name="Sallet E."/>
            <person name="Schiex T."/>
            <person name="Thomas J."/>
            <person name="Vandecasteele C."/>
            <person name="Vares D."/>
            <person name="Vear F."/>
            <person name="Vautrin S."/>
            <person name="Crespi M."/>
            <person name="Mangin B."/>
            <person name="Burke J.M."/>
            <person name="Salse J."/>
            <person name="Munos S."/>
            <person name="Vincourt P."/>
            <person name="Rieseberg L.H."/>
            <person name="Langlade N.B."/>
        </authorList>
    </citation>
    <scope>NUCLEOTIDE SEQUENCE</scope>
    <source>
        <tissue evidence="10">Leaves</tissue>
    </source>
</reference>
<evidence type="ECO:0000256" key="1">
    <source>
        <dbReference type="ARBA" id="ARBA00004394"/>
    </source>
</evidence>
<keyword evidence="5 8" id="KW-1133">Transmembrane helix</keyword>